<dbReference type="CTD" id="20195679"/>
<dbReference type="InterPro" id="IPR038050">
    <property type="entry name" value="Neuro_actylchol_rec"/>
</dbReference>
<dbReference type="eggNOG" id="KOG3644">
    <property type="taxonomic scope" value="Eukaryota"/>
</dbReference>
<dbReference type="InterPro" id="IPR006201">
    <property type="entry name" value="Neur_channel"/>
</dbReference>
<dbReference type="GO" id="GO:0004888">
    <property type="term" value="F:transmembrane signaling receptor activity"/>
    <property type="evidence" value="ECO:0007669"/>
    <property type="project" value="InterPro"/>
</dbReference>
<reference evidence="5" key="1">
    <citation type="submission" date="2012-12" db="EMBL/GenBank/DDBJ databases">
        <authorList>
            <person name="Hellsten U."/>
            <person name="Grimwood J."/>
            <person name="Chapman J.A."/>
            <person name="Shapiro H."/>
            <person name="Aerts A."/>
            <person name="Otillar R.P."/>
            <person name="Terry A.Y."/>
            <person name="Boore J.L."/>
            <person name="Simakov O."/>
            <person name="Marletaz F."/>
            <person name="Cho S.-J."/>
            <person name="Edsinger-Gonzales E."/>
            <person name="Havlak P."/>
            <person name="Kuo D.-H."/>
            <person name="Larsson T."/>
            <person name="Lv J."/>
            <person name="Arendt D."/>
            <person name="Savage R."/>
            <person name="Osoegawa K."/>
            <person name="de Jong P."/>
            <person name="Lindberg D.R."/>
            <person name="Seaver E.C."/>
            <person name="Weisblat D.A."/>
            <person name="Putnam N.H."/>
            <person name="Grigoriev I.V."/>
            <person name="Rokhsar D.S."/>
        </authorList>
    </citation>
    <scope>NUCLEOTIDE SEQUENCE</scope>
</reference>
<dbReference type="STRING" id="6412.T1EGH7"/>
<dbReference type="GO" id="GO:1902476">
    <property type="term" value="P:chloride transmembrane transport"/>
    <property type="evidence" value="ECO:0000318"/>
    <property type="project" value="GO_Central"/>
</dbReference>
<dbReference type="Pfam" id="PF02932">
    <property type="entry name" value="Neur_chan_memb"/>
    <property type="match status" value="1"/>
</dbReference>
<sequence length="205" mass="22839">MNDCFTHLFTNNPGFFPCITILFNLQREIGYFLIQVYVPSILVVILSWVSFWINIEASPARVSIGLLTVLTTTTMSAGARAALPRVSYIKALDVWMIVCLVFVFTSLLEYAVVNVISRRVSGRGKRCFSSGSSGVFDCKGRHGCGSRNCRRYSGTPDGKTQAVNIDKFSRQVFPVSFLIFNIIYWVIYSSNYRRATSSSSSSSSS</sequence>
<dbReference type="OMA" id="TYWTTFL"/>
<organism evidence="4 5">
    <name type="scientific">Helobdella robusta</name>
    <name type="common">Californian leech</name>
    <dbReference type="NCBI Taxonomy" id="6412"/>
    <lineage>
        <taxon>Eukaryota</taxon>
        <taxon>Metazoa</taxon>
        <taxon>Spiralia</taxon>
        <taxon>Lophotrochozoa</taxon>
        <taxon>Annelida</taxon>
        <taxon>Clitellata</taxon>
        <taxon>Hirudinea</taxon>
        <taxon>Rhynchobdellida</taxon>
        <taxon>Glossiphoniidae</taxon>
        <taxon>Helobdella</taxon>
    </lineage>
</organism>
<dbReference type="InterPro" id="IPR036719">
    <property type="entry name" value="Neuro-gated_channel_TM_sf"/>
</dbReference>
<reference evidence="4" key="3">
    <citation type="submission" date="2015-06" db="UniProtKB">
        <authorList>
            <consortium name="EnsemblMetazoa"/>
        </authorList>
    </citation>
    <scope>IDENTIFICATION</scope>
</reference>
<dbReference type="GO" id="GO:0016020">
    <property type="term" value="C:membrane"/>
    <property type="evidence" value="ECO:0007669"/>
    <property type="project" value="InterPro"/>
</dbReference>
<evidence type="ECO:0000256" key="1">
    <source>
        <dbReference type="SAM" id="Phobius"/>
    </source>
</evidence>
<evidence type="ECO:0000313" key="5">
    <source>
        <dbReference type="Proteomes" id="UP000015101"/>
    </source>
</evidence>
<dbReference type="CDD" id="cd19049">
    <property type="entry name" value="LGIC_TM_anion"/>
    <property type="match status" value="1"/>
</dbReference>
<feature type="transmembrane region" description="Helical" evidence="1">
    <location>
        <begin position="95"/>
        <end position="116"/>
    </location>
</feature>
<protein>
    <recommendedName>
        <fullName evidence="2">Neurotransmitter-gated ion-channel transmembrane domain-containing protein</fullName>
    </recommendedName>
</protein>
<dbReference type="InterPro" id="IPR006029">
    <property type="entry name" value="Neurotrans-gated_channel_TM"/>
</dbReference>
<accession>T1EGH7</accession>
<proteinExistence type="predicted"/>
<keyword evidence="1" id="KW-1133">Transmembrane helix</keyword>
<feature type="transmembrane region" description="Helical" evidence="1">
    <location>
        <begin position="172"/>
        <end position="188"/>
    </location>
</feature>
<dbReference type="GO" id="GO:0005231">
    <property type="term" value="F:excitatory extracellular ligand-gated monoatomic ion channel activity"/>
    <property type="evidence" value="ECO:0000318"/>
    <property type="project" value="GO_Central"/>
</dbReference>
<dbReference type="GO" id="GO:0098794">
    <property type="term" value="C:postsynapse"/>
    <property type="evidence" value="ECO:0007669"/>
    <property type="project" value="GOC"/>
</dbReference>
<dbReference type="Proteomes" id="UP000015101">
    <property type="component" value="Unassembled WGS sequence"/>
</dbReference>
<feature type="transmembrane region" description="Helical" evidence="1">
    <location>
        <begin position="29"/>
        <end position="52"/>
    </location>
</feature>
<dbReference type="EMBL" id="KB095818">
    <property type="protein sequence ID" value="ESO11402.1"/>
    <property type="molecule type" value="Genomic_DNA"/>
</dbReference>
<dbReference type="Gene3D" id="1.20.58.390">
    <property type="entry name" value="Neurotransmitter-gated ion-channel transmembrane domain"/>
    <property type="match status" value="1"/>
</dbReference>
<keyword evidence="1" id="KW-0812">Transmembrane</keyword>
<reference evidence="3 5" key="2">
    <citation type="journal article" date="2013" name="Nature">
        <title>Insights into bilaterian evolution from three spiralian genomes.</title>
        <authorList>
            <person name="Simakov O."/>
            <person name="Marletaz F."/>
            <person name="Cho S.J."/>
            <person name="Edsinger-Gonzales E."/>
            <person name="Havlak P."/>
            <person name="Hellsten U."/>
            <person name="Kuo D.H."/>
            <person name="Larsson T."/>
            <person name="Lv J."/>
            <person name="Arendt D."/>
            <person name="Savage R."/>
            <person name="Osoegawa K."/>
            <person name="de Jong P."/>
            <person name="Grimwood J."/>
            <person name="Chapman J.A."/>
            <person name="Shapiro H."/>
            <person name="Aerts A."/>
            <person name="Otillar R.P."/>
            <person name="Terry A.Y."/>
            <person name="Boore J.L."/>
            <person name="Grigoriev I.V."/>
            <person name="Lindberg D.R."/>
            <person name="Seaver E.C."/>
            <person name="Weisblat D.A."/>
            <person name="Putnam N.H."/>
            <person name="Rokhsar D.S."/>
        </authorList>
    </citation>
    <scope>NUCLEOTIDE SEQUENCE</scope>
</reference>
<dbReference type="GeneID" id="20195679"/>
<dbReference type="PANTHER" id="PTHR18945">
    <property type="entry name" value="NEUROTRANSMITTER GATED ION CHANNEL"/>
    <property type="match status" value="1"/>
</dbReference>
<evidence type="ECO:0000313" key="4">
    <source>
        <dbReference type="EnsemblMetazoa" id="HelroP116784"/>
    </source>
</evidence>
<dbReference type="PRINTS" id="PR00253">
    <property type="entry name" value="GABAARECEPTR"/>
</dbReference>
<dbReference type="RefSeq" id="XP_009010470.1">
    <property type="nucleotide sequence ID" value="XM_009012222.1"/>
</dbReference>
<evidence type="ECO:0000313" key="3">
    <source>
        <dbReference type="EMBL" id="ESO11402.1"/>
    </source>
</evidence>
<evidence type="ECO:0000259" key="2">
    <source>
        <dbReference type="Pfam" id="PF02932"/>
    </source>
</evidence>
<feature type="domain" description="Neurotransmitter-gated ion-channel transmembrane" evidence="2">
    <location>
        <begin position="36"/>
        <end position="120"/>
    </location>
</feature>
<dbReference type="HOGENOM" id="CLU_010920_4_2_1"/>
<dbReference type="SUPFAM" id="SSF90112">
    <property type="entry name" value="Neurotransmitter-gated ion-channel transmembrane pore"/>
    <property type="match status" value="1"/>
</dbReference>
<dbReference type="EnsemblMetazoa" id="HelroT116784">
    <property type="protein sequence ID" value="HelroP116784"/>
    <property type="gene ID" value="HelroG116784"/>
</dbReference>
<keyword evidence="5" id="KW-1185">Reference proteome</keyword>
<gene>
    <name evidence="4" type="primary">20195679</name>
    <name evidence="3" type="ORF">HELRODRAFT_116784</name>
</gene>
<dbReference type="OrthoDB" id="407674at2759"/>
<dbReference type="AlphaFoldDB" id="T1EGH7"/>
<dbReference type="InterPro" id="IPR006028">
    <property type="entry name" value="GABAA/Glycine_rcpt"/>
</dbReference>
<dbReference type="KEGG" id="hro:HELRODRAFT_116784"/>
<name>T1EGH7_HELRO</name>
<keyword evidence="1" id="KW-0472">Membrane</keyword>
<dbReference type="InParanoid" id="T1EGH7"/>
<dbReference type="EMBL" id="AMQM01008629">
    <property type="status" value="NOT_ANNOTATED_CDS"/>
    <property type="molecule type" value="Genomic_DNA"/>
</dbReference>
<feature type="transmembrane region" description="Helical" evidence="1">
    <location>
        <begin position="64"/>
        <end position="83"/>
    </location>
</feature>